<dbReference type="InterPro" id="IPR025282">
    <property type="entry name" value="DUF4214"/>
</dbReference>
<dbReference type="InterPro" id="IPR001343">
    <property type="entry name" value="Hemolysn_Ca-bd"/>
</dbReference>
<reference evidence="4 5" key="1">
    <citation type="submission" date="2021-07" db="EMBL/GenBank/DDBJ databases">
        <title>Characterization of Violacein-producing bacteria and related species.</title>
        <authorList>
            <person name="Wilson H.S."/>
            <person name="De Leon M.E."/>
        </authorList>
    </citation>
    <scope>NUCLEOTIDE SEQUENCE [LARGE SCALE GENOMIC DNA]</scope>
    <source>
        <strain evidence="4 5">HSC-2F05</strain>
    </source>
</reference>
<dbReference type="Pfam" id="PF13946">
    <property type="entry name" value="DUF4214"/>
    <property type="match status" value="1"/>
</dbReference>
<dbReference type="InterPro" id="IPR050557">
    <property type="entry name" value="RTX_toxin/Mannuronan_C5-epim"/>
</dbReference>
<dbReference type="Gene3D" id="2.150.10.10">
    <property type="entry name" value="Serralysin-like metalloprotease, C-terminal"/>
    <property type="match status" value="3"/>
</dbReference>
<dbReference type="PRINTS" id="PR00313">
    <property type="entry name" value="CABNDNGRPT"/>
</dbReference>
<proteinExistence type="predicted"/>
<dbReference type="Pfam" id="PF00353">
    <property type="entry name" value="HemolysinCabind"/>
    <property type="match status" value="3"/>
</dbReference>
<sequence length="1930" mass="195510">MSIYTNDLQSLYIAYFNRPGDTSGMAFWEAALASGRATLADVRAAFATADEYKAEYANKTNAQVISQVYMNLFGRLPDLAGLEFWTTKMAEGVVTIDQVVAQVAAGAQNQDKIAFESKTQAAVAFTAALDDIKEVLAYETAAGQAIAKNYISGVKDAATLASSTTTAALDALTAQIVKAANLDDATRTVSLTNDIDLLTANVFNSVPTYTPGGDEFINSLQDEDVLIGAGDNPTLNLTLGTANDGAETEIAPTLIGIETINARISGSAGATDGGTVTALNLADASGLKTINVERITGNAPEFEFRELDASVNNIKLANATNTGTVTFTHKEEVLTGTSEALDVTLTNVRNHAVNFQEGGDLGADTGFYFENINVVAAGTNDIDTLTFQSNGREDLVAGNDEDTTKQTLTITAGAAAGAAGSFEVNVLNATGVDTMTIHANHRVDIAADKAAALSAGDGLNTADLERLNIDGAANVRIDGLEGQVAAFGDTKGLTVAAGTMTGNLRVGVTGGTSGDDLFALTSGSGNDEIRAFGNLGGDVATQDGNDTVVVSGNMLGTASINAGEGNNVVTAADMLGAAASDRDLANNGGFDDIQAATIVTGSGNDVVTVRDLLNQADWDNITITDGNNNDQQFIVGAMVDTGAGNDTINFRSVAEGAMVQAGEGDDIVNVALSNVGTVLAGDSQANRATLVTATSGVATGRTDEVNRDGTVNRLGAIVDLGAGTADVANFTEVDLVVDTDFIAPAETTVSTTLIVGQDAELRGAETVNVTALDRVNVTTTTTTVDQDGVTTGVQNDINANVIGTQNLNLTILNQIEDNVDDAVVAHTTIDGAVVNDNNATDGHIYADVMRFDSALQNIALVSQEAALQTGSATEVYEAGTRTEFSLDNMRSGINLSLRANEATGVAAGALRDDSQLVISSTTGLVTTNAAAADVRLNLNYDNARGLNDAAVLNVDAASGAFDLDLRIGATVTDVLDTDGDGNSATVANAASTTDDDTMRIENFTVNFADANSHSINANGFGDVVFRGATDRPAAVAGDVSSTAATSFTVNSAAAAGSTIAIDNVNADVIRVNNAAGTAVTAANVVVRVNANNNYDIRTGTGTDVIDMRADDVRSDDNATALDRADRIDAGTGRDTMIVSGTDNLGQNILPAITTTVDDDVFATLRGIEKILVDSDAAAGVQQITLDEQATTTGVDTIALVGAGNQTQRIVIGNNFVLANNTGDNANGQLTTAASAFVVDASMHTGMSSIAIESKDDDTDVALVNLDLRANSVGGANVNLVNTGDPSARVELRLTAAHEDDGFSLTSAVVAGGDGNVGLQVAAGNVDKIVISDMAGVSTVSHADATVTTAAEGAMTVNIDASWTGAAFELDMSGVADTDANQATGGATIRAAYGDTATLNIKGTANADNIIGGRGADVIDGGAGNDIIVGDEVTLQNELEVVTFAANYDGGDVITITHGGTTQSYTVAAGGETGAAVAAVFAARVWGSATAAVDAASRQLRLTGTTEGIDYVASATVNNDNDTAAAPSSTVLAFTGSTDPHANIRVTVGGQTYDIIDLNSDSSVPAGVPAALLTALGATSATVAATATGIALTFSRATGGDIADITAVQVLTGPAMTYTLTETNSTAPINQVNPQFVTETQARTVLGGADTINGGAGNDTIAGLTGADILDGGAGVDTLDYSLSLGGVTVDIAANTASGGDAQGDVISNFESIVGSAYNDVLTGNSLDNLLAGGAGNDTISGGAGVDTIFAGVGADIVTGGTGNDIIDLGADTARDIVRFASGDGVDTVTNFLSTAVDMSTTDQIQFTDFADRDLIPTSLLQQTAAGNANAVISGASTELLMVTGATTFVGGVTTANVAAALGAAFDMTALADGRTIFAIQVDTDGNGTTETVVGYYTDVGADDVIDAGNIEILGVVNGAVGTDNFWLPTV</sequence>
<dbReference type="PROSITE" id="PS00330">
    <property type="entry name" value="HEMOLYSIN_CALCIUM"/>
    <property type="match status" value="2"/>
</dbReference>
<keyword evidence="2" id="KW-0964">Secreted</keyword>
<dbReference type="PANTHER" id="PTHR38340:SF1">
    <property type="entry name" value="S-LAYER PROTEIN"/>
    <property type="match status" value="1"/>
</dbReference>
<gene>
    <name evidence="4" type="ORF">LE190_00365</name>
</gene>
<dbReference type="Gene3D" id="2.160.20.160">
    <property type="match status" value="1"/>
</dbReference>
<organism evidence="4 5">
    <name type="scientific">Massilia hydrophila</name>
    <dbReference type="NCBI Taxonomy" id="3044279"/>
    <lineage>
        <taxon>Bacteria</taxon>
        <taxon>Pseudomonadati</taxon>
        <taxon>Pseudomonadota</taxon>
        <taxon>Betaproteobacteria</taxon>
        <taxon>Burkholderiales</taxon>
        <taxon>Oxalobacteraceae</taxon>
        <taxon>Telluria group</taxon>
        <taxon>Massilia</taxon>
    </lineage>
</organism>
<evidence type="ECO:0000313" key="4">
    <source>
        <dbReference type="EMBL" id="MCA1854381.1"/>
    </source>
</evidence>
<dbReference type="RefSeq" id="WP_225236859.1">
    <property type="nucleotide sequence ID" value="NZ_JAHYBX010000001.1"/>
</dbReference>
<name>A0ABS7Y3Z3_9BURK</name>
<evidence type="ECO:0000256" key="1">
    <source>
        <dbReference type="ARBA" id="ARBA00004613"/>
    </source>
</evidence>
<dbReference type="EMBL" id="JAHYBX010000001">
    <property type="protein sequence ID" value="MCA1854381.1"/>
    <property type="molecule type" value="Genomic_DNA"/>
</dbReference>
<feature type="domain" description="DUF4214" evidence="3">
    <location>
        <begin position="45"/>
        <end position="110"/>
    </location>
</feature>
<dbReference type="InterPro" id="IPR011049">
    <property type="entry name" value="Serralysin-like_metalloprot_C"/>
</dbReference>
<evidence type="ECO:0000259" key="3">
    <source>
        <dbReference type="Pfam" id="PF13946"/>
    </source>
</evidence>
<dbReference type="InterPro" id="IPR038255">
    <property type="entry name" value="PBS_linker_sf"/>
</dbReference>
<accession>A0ABS7Y3Z3</accession>
<dbReference type="PANTHER" id="PTHR38340">
    <property type="entry name" value="S-LAYER PROTEIN"/>
    <property type="match status" value="1"/>
</dbReference>
<dbReference type="SUPFAM" id="SSF51120">
    <property type="entry name" value="beta-Roll"/>
    <property type="match status" value="1"/>
</dbReference>
<comment type="subcellular location">
    <subcellularLocation>
        <location evidence="1">Secreted</location>
    </subcellularLocation>
</comment>
<dbReference type="Gene3D" id="1.10.3130.20">
    <property type="entry name" value="Phycobilisome linker domain"/>
    <property type="match status" value="1"/>
</dbReference>
<dbReference type="InterPro" id="IPR018511">
    <property type="entry name" value="Hemolysin-typ_Ca-bd_CS"/>
</dbReference>
<dbReference type="Proteomes" id="UP001198602">
    <property type="component" value="Unassembled WGS sequence"/>
</dbReference>
<evidence type="ECO:0000313" key="5">
    <source>
        <dbReference type="Proteomes" id="UP001198602"/>
    </source>
</evidence>
<comment type="caution">
    <text evidence="4">The sequence shown here is derived from an EMBL/GenBank/DDBJ whole genome shotgun (WGS) entry which is preliminary data.</text>
</comment>
<protein>
    <submittedName>
        <fullName evidence="4">DUF4214 domain-containing protein</fullName>
    </submittedName>
</protein>
<keyword evidence="5" id="KW-1185">Reference proteome</keyword>
<evidence type="ECO:0000256" key="2">
    <source>
        <dbReference type="ARBA" id="ARBA00022525"/>
    </source>
</evidence>